<dbReference type="SUPFAM" id="SSF159888">
    <property type="entry name" value="YdhG-like"/>
    <property type="match status" value="1"/>
</dbReference>
<dbReference type="InterPro" id="IPR015018">
    <property type="entry name" value="DUF1905"/>
</dbReference>
<dbReference type="Proteomes" id="UP000013777">
    <property type="component" value="Unassembled WGS sequence"/>
</dbReference>
<dbReference type="Pfam" id="PF08818">
    <property type="entry name" value="DUF1801"/>
    <property type="match status" value="1"/>
</dbReference>
<dbReference type="EMBL" id="AJAP01000010">
    <property type="protein sequence ID" value="EOH88174.1"/>
    <property type="molecule type" value="Genomic_DNA"/>
</dbReference>
<evidence type="ECO:0000313" key="4">
    <source>
        <dbReference type="Proteomes" id="UP000013777"/>
    </source>
</evidence>
<sequence length="250" mass="27859">MNPKTYEFTAEIKKVTDLDGAYIEFPYDVKEEFGKGRVPVTATFDGLAYDGSLVRMKTPCHIIGLRKDIRAGIGKQPGDTIQVTIQERDPKQPKANAVYSGKVGKKSDSKTKQKTIAKPKTTSKAAASKKAPANSEDAAVEAYLNAQPLERQGILRKVQQVIRQAAPDALEKISYGMPTFWQGKNLVHFANFKNHLGFYPTPPAIEHFAQELADFKTSKGAVQFPYAKEIPYDLIEEITRWQVARQIKGE</sequence>
<dbReference type="InterPro" id="IPR014922">
    <property type="entry name" value="YdhG-like"/>
</dbReference>
<dbReference type="HOGENOM" id="CLU_1223211_0_0_9"/>
<dbReference type="Gene3D" id="2.40.30.100">
    <property type="entry name" value="AF2212/PG0164-like"/>
    <property type="match status" value="1"/>
</dbReference>
<proteinExistence type="predicted"/>
<evidence type="ECO:0000259" key="2">
    <source>
        <dbReference type="Pfam" id="PF08818"/>
    </source>
</evidence>
<dbReference type="PATRIC" id="fig|1158606.3.peg.894"/>
<evidence type="ECO:0000256" key="1">
    <source>
        <dbReference type="SAM" id="MobiDB-lite"/>
    </source>
</evidence>
<dbReference type="AlphaFoldDB" id="R2SJ13"/>
<protein>
    <recommendedName>
        <fullName evidence="2">YdhG-like domain-containing protein</fullName>
    </recommendedName>
</protein>
<organism evidence="3 4">
    <name type="scientific">Enterococcus asini ATCC 700915</name>
    <dbReference type="NCBI Taxonomy" id="1158606"/>
    <lineage>
        <taxon>Bacteria</taxon>
        <taxon>Bacillati</taxon>
        <taxon>Bacillota</taxon>
        <taxon>Bacilli</taxon>
        <taxon>Lactobacillales</taxon>
        <taxon>Enterococcaceae</taxon>
        <taxon>Enterococcus</taxon>
    </lineage>
</organism>
<dbReference type="SUPFAM" id="SSF141694">
    <property type="entry name" value="AF2212/PG0164-like"/>
    <property type="match status" value="1"/>
</dbReference>
<gene>
    <name evidence="3" type="ORF">UAS_00935</name>
</gene>
<dbReference type="eggNOG" id="COG4430">
    <property type="taxonomic scope" value="Bacteria"/>
</dbReference>
<comment type="caution">
    <text evidence="3">The sequence shown here is derived from an EMBL/GenBank/DDBJ whole genome shotgun (WGS) entry which is preliminary data.</text>
</comment>
<dbReference type="InterPro" id="IPR037079">
    <property type="entry name" value="AF2212/PG0164-like_sf"/>
</dbReference>
<dbReference type="Gene3D" id="3.90.1150.200">
    <property type="match status" value="1"/>
</dbReference>
<keyword evidence="4" id="KW-1185">Reference proteome</keyword>
<dbReference type="STRING" id="57732.RU94_GL001046"/>
<reference evidence="3 4" key="1">
    <citation type="submission" date="2013-02" db="EMBL/GenBank/DDBJ databases">
        <title>The Genome Sequence of Enterococcus asini ATCC_700915.</title>
        <authorList>
            <consortium name="The Broad Institute Genome Sequencing Platform"/>
            <consortium name="The Broad Institute Genome Sequencing Center for Infectious Disease"/>
            <person name="Earl A.M."/>
            <person name="Gilmore M.S."/>
            <person name="Lebreton F."/>
            <person name="Walker B."/>
            <person name="Young S.K."/>
            <person name="Zeng Q."/>
            <person name="Gargeya S."/>
            <person name="Fitzgerald M."/>
            <person name="Haas B."/>
            <person name="Abouelleil A."/>
            <person name="Alvarado L."/>
            <person name="Arachchi H.M."/>
            <person name="Berlin A.M."/>
            <person name="Chapman S.B."/>
            <person name="Dewar J."/>
            <person name="Goldberg J."/>
            <person name="Griggs A."/>
            <person name="Gujja S."/>
            <person name="Hansen M."/>
            <person name="Howarth C."/>
            <person name="Imamovic A."/>
            <person name="Larimer J."/>
            <person name="McCowan C."/>
            <person name="Murphy C."/>
            <person name="Neiman D."/>
            <person name="Pearson M."/>
            <person name="Priest M."/>
            <person name="Roberts A."/>
            <person name="Saif S."/>
            <person name="Shea T."/>
            <person name="Sisk P."/>
            <person name="Sykes S."/>
            <person name="Wortman J."/>
            <person name="Nusbaum C."/>
            <person name="Birren B."/>
        </authorList>
    </citation>
    <scope>NUCLEOTIDE SEQUENCE [LARGE SCALE GENOMIC DNA]</scope>
    <source>
        <strain evidence="3 4">ATCC 700915</strain>
    </source>
</reference>
<accession>R2SJ13</accession>
<name>R2SJ13_9ENTE</name>
<evidence type="ECO:0000313" key="3">
    <source>
        <dbReference type="EMBL" id="EOH88174.1"/>
    </source>
</evidence>
<feature type="domain" description="YdhG-like" evidence="2">
    <location>
        <begin position="151"/>
        <end position="241"/>
    </location>
</feature>
<dbReference type="eggNOG" id="COG5646">
    <property type="taxonomic scope" value="Bacteria"/>
</dbReference>
<feature type="region of interest" description="Disordered" evidence="1">
    <location>
        <begin position="89"/>
        <end position="132"/>
    </location>
</feature>
<dbReference type="Pfam" id="PF08922">
    <property type="entry name" value="DUF1905"/>
    <property type="match status" value="1"/>
</dbReference>
<feature type="compositionally biased region" description="Low complexity" evidence="1">
    <location>
        <begin position="118"/>
        <end position="132"/>
    </location>
</feature>